<sequence>MIERLRLENFKAFRHLDLPLAPLTLLSGVNAAGKSTAMQALALLRQSDDAGVLDTKGGLLLNGELVELGVGQDVLHENYADGRGGGRVFIAVAVTIDGHESRWRVEYRTAEDREADLLKFPLSWEGSDQPPTPWHPPKRKGLFSAGFQYLRADRIVPAVTYPKSFEMAVRRGFLGVRGEHTVNYLRAREDWVTSPDLLHPAAKSTGLLDQAEAWLREICPGVNLMAEDLRGTDMVRLSYGFGGTAGITSSNIRYRPTNVGFGLTYALPIIVACLSAGPGRLVMLENPEAHLHPRGQTMVARLACRAVAAGGQLIIESHSDHVLNGVRLAVKDGVLTPNHVALHYFDRNDDGEIEVSSPEIDPDGMLSQWPRGFFDEWDRALDRLLD</sequence>
<dbReference type="Pfam" id="PF12476">
    <property type="entry name" value="DUF3696"/>
    <property type="match status" value="1"/>
</dbReference>
<gene>
    <name evidence="4" type="ORF">GA0070558_1016</name>
</gene>
<dbReference type="AlphaFoldDB" id="A0A1C4TVH8"/>
<feature type="domain" description="DUF3696" evidence="1">
    <location>
        <begin position="335"/>
        <end position="384"/>
    </location>
</feature>
<feature type="domain" description="Endonuclease GajA/Old nuclease/RecF-like AAA" evidence="2">
    <location>
        <begin position="1"/>
        <end position="48"/>
    </location>
</feature>
<dbReference type="InterPro" id="IPR022532">
    <property type="entry name" value="DUF3696"/>
</dbReference>
<dbReference type="Pfam" id="PF13304">
    <property type="entry name" value="AAA_21"/>
    <property type="match status" value="1"/>
</dbReference>
<dbReference type="InterPro" id="IPR003959">
    <property type="entry name" value="ATPase_AAA_core"/>
</dbReference>
<evidence type="ECO:0000259" key="1">
    <source>
        <dbReference type="Pfam" id="PF12476"/>
    </source>
</evidence>
<dbReference type="PANTHER" id="PTHR43581:SF2">
    <property type="entry name" value="EXCINUCLEASE ATPASE SUBUNIT"/>
    <property type="match status" value="1"/>
</dbReference>
<dbReference type="RefSeq" id="WP_091274069.1">
    <property type="nucleotide sequence ID" value="NZ_FMCW01000001.1"/>
</dbReference>
<dbReference type="PIRSF" id="PIRSF034888">
    <property type="entry name" value="P-loop_UCP034888"/>
    <property type="match status" value="1"/>
</dbReference>
<evidence type="ECO:0000313" key="5">
    <source>
        <dbReference type="Proteomes" id="UP000199375"/>
    </source>
</evidence>
<dbReference type="SUPFAM" id="SSF52540">
    <property type="entry name" value="P-loop containing nucleoside triphosphate hydrolases"/>
    <property type="match status" value="1"/>
</dbReference>
<reference evidence="4 5" key="1">
    <citation type="submission" date="2016-06" db="EMBL/GenBank/DDBJ databases">
        <authorList>
            <person name="Kjaerup R.B."/>
            <person name="Dalgaard T.S."/>
            <person name="Juul-Madsen H.R."/>
        </authorList>
    </citation>
    <scope>NUCLEOTIDE SEQUENCE [LARGE SCALE GENOMIC DNA]</scope>
    <source>
        <strain evidence="4 5">DSM 45626</strain>
    </source>
</reference>
<name>A0A1C4TVH8_9ACTN</name>
<dbReference type="PANTHER" id="PTHR43581">
    <property type="entry name" value="ATP/GTP PHOSPHATASE"/>
    <property type="match status" value="1"/>
</dbReference>
<dbReference type="GO" id="GO:0005524">
    <property type="term" value="F:ATP binding"/>
    <property type="evidence" value="ECO:0007669"/>
    <property type="project" value="InterPro"/>
</dbReference>
<dbReference type="Proteomes" id="UP000199375">
    <property type="component" value="Unassembled WGS sequence"/>
</dbReference>
<evidence type="ECO:0000313" key="4">
    <source>
        <dbReference type="EMBL" id="SCE63441.1"/>
    </source>
</evidence>
<evidence type="ECO:0000259" key="3">
    <source>
        <dbReference type="Pfam" id="PF13304"/>
    </source>
</evidence>
<proteinExistence type="predicted"/>
<dbReference type="EMBL" id="FMCW01000001">
    <property type="protein sequence ID" value="SCE63441.1"/>
    <property type="molecule type" value="Genomic_DNA"/>
</dbReference>
<dbReference type="Gene3D" id="3.40.50.300">
    <property type="entry name" value="P-loop containing nucleotide triphosphate hydrolases"/>
    <property type="match status" value="1"/>
</dbReference>
<dbReference type="Pfam" id="PF13175">
    <property type="entry name" value="AAA_15"/>
    <property type="match status" value="1"/>
</dbReference>
<dbReference type="InterPro" id="IPR051396">
    <property type="entry name" value="Bact_Antivir_Def_Nuclease"/>
</dbReference>
<feature type="domain" description="ATPase AAA-type core" evidence="3">
    <location>
        <begin position="256"/>
        <end position="324"/>
    </location>
</feature>
<evidence type="ECO:0000259" key="2">
    <source>
        <dbReference type="Pfam" id="PF13175"/>
    </source>
</evidence>
<accession>A0A1C4TVH8</accession>
<dbReference type="InterPro" id="IPR041685">
    <property type="entry name" value="AAA_GajA/Old/RecF-like"/>
</dbReference>
<dbReference type="InterPro" id="IPR027417">
    <property type="entry name" value="P-loop_NTPase"/>
</dbReference>
<protein>
    <submittedName>
        <fullName evidence="4">Predicted ATPase</fullName>
    </submittedName>
</protein>
<dbReference type="GO" id="GO:0016887">
    <property type="term" value="F:ATP hydrolysis activity"/>
    <property type="evidence" value="ECO:0007669"/>
    <property type="project" value="InterPro"/>
</dbReference>
<organism evidence="4 5">
    <name type="scientific">Micromonospora haikouensis</name>
    <dbReference type="NCBI Taxonomy" id="686309"/>
    <lineage>
        <taxon>Bacteria</taxon>
        <taxon>Bacillati</taxon>
        <taxon>Actinomycetota</taxon>
        <taxon>Actinomycetes</taxon>
        <taxon>Micromonosporales</taxon>
        <taxon>Micromonosporaceae</taxon>
        <taxon>Micromonospora</taxon>
    </lineage>
</organism>
<dbReference type="InterPro" id="IPR014592">
    <property type="entry name" value="P-loop_UCP034888"/>
</dbReference>